<keyword evidence="4" id="KW-0812">Transmembrane</keyword>
<comment type="subcellular location">
    <subcellularLocation>
        <location evidence="1">Periplasm</location>
    </subcellularLocation>
</comment>
<dbReference type="Gene3D" id="3.40.190.10">
    <property type="entry name" value="Periplasmic binding protein-like II"/>
    <property type="match status" value="1"/>
</dbReference>
<accession>A0AAD0ECA4</accession>
<feature type="transmembrane region" description="Helical" evidence="4">
    <location>
        <begin position="37"/>
        <end position="59"/>
    </location>
</feature>
<dbReference type="RefSeq" id="WP_024096625.1">
    <property type="nucleotide sequence ID" value="NZ_CP010588.1"/>
</dbReference>
<evidence type="ECO:0000256" key="2">
    <source>
        <dbReference type="ARBA" id="ARBA00005695"/>
    </source>
</evidence>
<keyword evidence="3" id="KW-0732">Signal</keyword>
<evidence type="ECO:0000259" key="5">
    <source>
        <dbReference type="Pfam" id="PF00496"/>
    </source>
</evidence>
<organism evidence="6 7">
    <name type="scientific">Phaeobacter gallaeciensis</name>
    <dbReference type="NCBI Taxonomy" id="60890"/>
    <lineage>
        <taxon>Bacteria</taxon>
        <taxon>Pseudomonadati</taxon>
        <taxon>Pseudomonadota</taxon>
        <taxon>Alphaproteobacteria</taxon>
        <taxon>Rhodobacterales</taxon>
        <taxon>Roseobacteraceae</taxon>
        <taxon>Phaeobacter</taxon>
    </lineage>
</organism>
<evidence type="ECO:0000313" key="7">
    <source>
        <dbReference type="Proteomes" id="UP000217545"/>
    </source>
</evidence>
<evidence type="ECO:0000313" key="6">
    <source>
        <dbReference type="EMBL" id="ATF05238.1"/>
    </source>
</evidence>
<dbReference type="GO" id="GO:1904680">
    <property type="term" value="F:peptide transmembrane transporter activity"/>
    <property type="evidence" value="ECO:0007669"/>
    <property type="project" value="TreeGrafter"/>
</dbReference>
<dbReference type="AlphaFoldDB" id="A0AAD0ECA4"/>
<dbReference type="SUPFAM" id="SSF53850">
    <property type="entry name" value="Periplasmic binding protein-like II"/>
    <property type="match status" value="1"/>
</dbReference>
<dbReference type="InterPro" id="IPR039424">
    <property type="entry name" value="SBP_5"/>
</dbReference>
<dbReference type="FunFam" id="3.10.105.10:FF:000014">
    <property type="entry name" value="ABC transporter substrate-binding protein"/>
    <property type="match status" value="1"/>
</dbReference>
<dbReference type="Proteomes" id="UP000217545">
    <property type="component" value="Chromosome"/>
</dbReference>
<dbReference type="InterPro" id="IPR000914">
    <property type="entry name" value="SBP_5_dom"/>
</dbReference>
<evidence type="ECO:0000256" key="1">
    <source>
        <dbReference type="ARBA" id="ARBA00004418"/>
    </source>
</evidence>
<dbReference type="PROSITE" id="PS51318">
    <property type="entry name" value="TAT"/>
    <property type="match status" value="1"/>
</dbReference>
<dbReference type="EMBL" id="CP010784">
    <property type="protein sequence ID" value="ATF05238.1"/>
    <property type="molecule type" value="Genomic_DNA"/>
</dbReference>
<comment type="similarity">
    <text evidence="2">Belongs to the bacterial solute-binding protein 5 family.</text>
</comment>
<dbReference type="GO" id="GO:0015833">
    <property type="term" value="P:peptide transport"/>
    <property type="evidence" value="ECO:0007669"/>
    <property type="project" value="TreeGrafter"/>
</dbReference>
<dbReference type="Gene3D" id="3.10.105.10">
    <property type="entry name" value="Dipeptide-binding Protein, Domain 3"/>
    <property type="match status" value="1"/>
</dbReference>
<protein>
    <submittedName>
        <fullName evidence="6">ABC-type dipeptide transport system, periplasmic component</fullName>
    </submittedName>
</protein>
<keyword evidence="4" id="KW-1133">Transmembrane helix</keyword>
<dbReference type="PANTHER" id="PTHR30290:SF38">
    <property type="entry name" value="D,D-DIPEPTIDE-BINDING PERIPLASMIC PROTEIN DDPA-RELATED"/>
    <property type="match status" value="1"/>
</dbReference>
<dbReference type="PIRSF" id="PIRSF002741">
    <property type="entry name" value="MppA"/>
    <property type="match status" value="1"/>
</dbReference>
<feature type="domain" description="Solute-binding protein family 5" evidence="5">
    <location>
        <begin position="112"/>
        <end position="461"/>
    </location>
</feature>
<evidence type="ECO:0000256" key="4">
    <source>
        <dbReference type="SAM" id="Phobius"/>
    </source>
</evidence>
<dbReference type="InterPro" id="IPR030678">
    <property type="entry name" value="Peptide/Ni-bd"/>
</dbReference>
<dbReference type="InterPro" id="IPR006311">
    <property type="entry name" value="TAT_signal"/>
</dbReference>
<gene>
    <name evidence="6" type="ORF">PhaeoP63_01147</name>
</gene>
<dbReference type="FunFam" id="3.40.190.10:FF:000333">
    <property type="entry name" value="Nickel ABC transporter, periplasmic nickel-binding protein"/>
    <property type="match status" value="1"/>
</dbReference>
<dbReference type="GeneID" id="31845586"/>
<dbReference type="GO" id="GO:0043190">
    <property type="term" value="C:ATP-binding cassette (ABC) transporter complex"/>
    <property type="evidence" value="ECO:0007669"/>
    <property type="project" value="InterPro"/>
</dbReference>
<name>A0AAD0ECA4_9RHOB</name>
<evidence type="ECO:0000256" key="3">
    <source>
        <dbReference type="ARBA" id="ARBA00022729"/>
    </source>
</evidence>
<keyword evidence="4" id="KW-0472">Membrane</keyword>
<dbReference type="PANTHER" id="PTHR30290">
    <property type="entry name" value="PERIPLASMIC BINDING COMPONENT OF ABC TRANSPORTER"/>
    <property type="match status" value="1"/>
</dbReference>
<dbReference type="Gene3D" id="3.90.76.10">
    <property type="entry name" value="Dipeptide-binding Protein, Domain 1"/>
    <property type="match status" value="1"/>
</dbReference>
<dbReference type="Pfam" id="PF00496">
    <property type="entry name" value="SBP_bac_5"/>
    <property type="match status" value="1"/>
</dbReference>
<sequence length="556" mass="61297">MSSNNQTGERTGMSLPEHVLKAAGHARRGGAMDRREFLVLASVFGATAATAYGMLGMAAPAQAATPKRGGTLRLEVGVHALKDTRTMDFAAMSMVASNWLEYLVEYNNDGTFKPRLLESWEVNSDATEYTLKARKGVTWNNGDPFTAQDVARNIERWCDAEVEGNSMASRMNSLVDPDTKKAADGAIIVVDDETVKLTCRSSDITIIPGLADYPALVVHESYTPETMLTNPVGTGPYKPVEFQVGVRAAVERNTDHTWWGEGTGAWLDRIEFLDYGTDASAVLSAVEADEIDVTYNTSGEYLELIEALGWQTSEIATGSTVVIRANQQAEVNGQKPYADVRVRKALQKAVDNNVVLELGFNNNGKVAQNHHVAPVHPEYADIGDPVHDPAGAKALMDEAGMAEFEHELISIDGGFRRDTADVVAIQLRDAGIKVKRTIMPGSTFWNDWTKYPFSITDWNHRPLGVQLYGICYRSGQKWNESGFENAEFDALLDQAVAVADPAKRSEITAKMEQIMVDEAVIIQPYWRSLFRQSREGVLNAEPHISFLPQLYKWGWA</sequence>
<dbReference type="GO" id="GO:0030288">
    <property type="term" value="C:outer membrane-bounded periplasmic space"/>
    <property type="evidence" value="ECO:0007669"/>
    <property type="project" value="UniProtKB-ARBA"/>
</dbReference>
<dbReference type="CDD" id="cd08503">
    <property type="entry name" value="PBP2_NikA_DppA_OppA_like_17"/>
    <property type="match status" value="1"/>
</dbReference>
<proteinExistence type="inferred from homology"/>
<reference evidence="6 7" key="1">
    <citation type="journal article" date="2017" name="Front. Microbiol.">
        <title>Phaeobacter piscinae sp. nov., a species of the Roseobacter group and potential aquaculture probiont.</title>
        <authorList>
            <person name="Sonnenschein E.C."/>
            <person name="Phippen C.B.W."/>
            <person name="Nielsen K.F."/>
            <person name="Mateiu R.V."/>
            <person name="Melchiorsen J."/>
            <person name="Gram L."/>
            <person name="Overmann J."/>
            <person name="Freese H.M."/>
        </authorList>
    </citation>
    <scope>NUCLEOTIDE SEQUENCE [LARGE SCALE GENOMIC DNA]</scope>
    <source>
        <strain evidence="6 7">P63</strain>
    </source>
</reference>